<dbReference type="Pfam" id="PF00872">
    <property type="entry name" value="Transposase_mut"/>
    <property type="match status" value="1"/>
</dbReference>
<dbReference type="RefSeq" id="WP_394473261.1">
    <property type="nucleotide sequence ID" value="NZ_JBIGHY010000018.1"/>
</dbReference>
<dbReference type="Proteomes" id="UP001606300">
    <property type="component" value="Unassembled WGS sequence"/>
</dbReference>
<gene>
    <name evidence="7" type="ORF">ACG02S_25225</name>
</gene>
<name>A0ABW7EUS9_9BURK</name>
<organism evidence="7 8">
    <name type="scientific">Pelomonas dachongensis</name>
    <dbReference type="NCBI Taxonomy" id="3299029"/>
    <lineage>
        <taxon>Bacteria</taxon>
        <taxon>Pseudomonadati</taxon>
        <taxon>Pseudomonadota</taxon>
        <taxon>Betaproteobacteria</taxon>
        <taxon>Burkholderiales</taxon>
        <taxon>Sphaerotilaceae</taxon>
        <taxon>Roseateles</taxon>
    </lineage>
</organism>
<keyword evidence="6" id="KW-0732">Signal</keyword>
<feature type="chain" id="PRO_5047267274" evidence="6">
    <location>
        <begin position="37"/>
        <end position="273"/>
    </location>
</feature>
<comment type="caution">
    <text evidence="7">The sequence shown here is derived from an EMBL/GenBank/DDBJ whole genome shotgun (WGS) entry which is preliminary data.</text>
</comment>
<evidence type="ECO:0000256" key="2">
    <source>
        <dbReference type="ARBA" id="ARBA00010961"/>
    </source>
</evidence>
<comment type="similarity">
    <text evidence="2">Belongs to the transposase mutator family.</text>
</comment>
<evidence type="ECO:0000256" key="1">
    <source>
        <dbReference type="ARBA" id="ARBA00002190"/>
    </source>
</evidence>
<evidence type="ECO:0000256" key="3">
    <source>
        <dbReference type="ARBA" id="ARBA00022578"/>
    </source>
</evidence>
<proteinExistence type="inferred from homology"/>
<evidence type="ECO:0000256" key="5">
    <source>
        <dbReference type="ARBA" id="ARBA00023172"/>
    </source>
</evidence>
<protein>
    <submittedName>
        <fullName evidence="7">Transposase</fullName>
    </submittedName>
</protein>
<evidence type="ECO:0000313" key="7">
    <source>
        <dbReference type="EMBL" id="MFG6417202.1"/>
    </source>
</evidence>
<dbReference type="EMBL" id="JBIGHY010000018">
    <property type="protein sequence ID" value="MFG6417202.1"/>
    <property type="molecule type" value="Genomic_DNA"/>
</dbReference>
<dbReference type="InterPro" id="IPR001207">
    <property type="entry name" value="Transposase_mutator"/>
</dbReference>
<sequence>MKIHGPIKPRERWLTRALCRRYAAVVFSTLAVPALADGSTSNRTICWAFGCLVKGESEILGAWVLPESPATMAEVFGDLHNRGVEFVRCGVGPLDGAEAEFLATFKMAAMYPSIEQPLAALLDRVRPFHRPAIVMHLRAMAGDLPDGRATVAMLRFSSEDLRQKYPGMLEQWGEAVSGFHALLSLPEPYRHLVRSVDRTAIGMQERLRKAVLHHGPFEDAAQAFDFVVDWLVRADLRHMQQAEVQELARLAQVSKSGRIAPVSGGAAGAPALV</sequence>
<comment type="function">
    <text evidence="1">Required for the transposition of the insertion element.</text>
</comment>
<evidence type="ECO:0000313" key="8">
    <source>
        <dbReference type="Proteomes" id="UP001606300"/>
    </source>
</evidence>
<evidence type="ECO:0000256" key="6">
    <source>
        <dbReference type="SAM" id="SignalP"/>
    </source>
</evidence>
<keyword evidence="8" id="KW-1185">Reference proteome</keyword>
<feature type="signal peptide" evidence="6">
    <location>
        <begin position="1"/>
        <end position="36"/>
    </location>
</feature>
<keyword evidence="4" id="KW-0238">DNA-binding</keyword>
<accession>A0ABW7EUS9</accession>
<evidence type="ECO:0000256" key="4">
    <source>
        <dbReference type="ARBA" id="ARBA00023125"/>
    </source>
</evidence>
<keyword evidence="3" id="KW-0815">Transposition</keyword>
<keyword evidence="5" id="KW-0233">DNA recombination</keyword>
<reference evidence="7 8" key="1">
    <citation type="submission" date="2024-09" db="EMBL/GenBank/DDBJ databases">
        <title>Novel species of the genus Pelomonas and Roseateles isolated from streams.</title>
        <authorList>
            <person name="Lu H."/>
        </authorList>
    </citation>
    <scope>NUCLEOTIDE SEQUENCE [LARGE SCALE GENOMIC DNA]</scope>
    <source>
        <strain evidence="7 8">DC23W</strain>
    </source>
</reference>